<evidence type="ECO:0000256" key="6">
    <source>
        <dbReference type="ARBA" id="ARBA00022824"/>
    </source>
</evidence>
<dbReference type="OrthoDB" id="5327821at2759"/>
<evidence type="ECO:0000313" key="11">
    <source>
        <dbReference type="EMBL" id="AMD21440.1"/>
    </source>
</evidence>
<evidence type="ECO:0000256" key="2">
    <source>
        <dbReference type="ARBA" id="ARBA00007149"/>
    </source>
</evidence>
<evidence type="ECO:0000313" key="12">
    <source>
        <dbReference type="Proteomes" id="UP000243052"/>
    </source>
</evidence>
<comment type="subcellular location">
    <subcellularLocation>
        <location evidence="1">Endoplasmic reticulum membrane</location>
        <topology evidence="1">Single-pass type I membrane protein</topology>
    </subcellularLocation>
</comment>
<dbReference type="RefSeq" id="XP_017988436.1">
    <property type="nucleotide sequence ID" value="XM_018132947.1"/>
</dbReference>
<evidence type="ECO:0000256" key="4">
    <source>
        <dbReference type="ARBA" id="ARBA00022692"/>
    </source>
</evidence>
<evidence type="ECO:0000256" key="7">
    <source>
        <dbReference type="ARBA" id="ARBA00022989"/>
    </source>
</evidence>
<dbReference type="GO" id="GO:0005789">
    <property type="term" value="C:endoplasmic reticulum membrane"/>
    <property type="evidence" value="ECO:0007669"/>
    <property type="project" value="UniProtKB-SubCell"/>
</dbReference>
<protein>
    <recommendedName>
        <fullName evidence="3 9">Protein ROT1</fullName>
    </recommendedName>
</protein>
<feature type="chain" id="PRO_5007066954" description="Protein ROT1" evidence="10">
    <location>
        <begin position="24"/>
        <end position="254"/>
    </location>
</feature>
<comment type="similarity">
    <text evidence="2 9">Belongs to the ROT1 family.</text>
</comment>
<keyword evidence="12" id="KW-1185">Reference proteome</keyword>
<evidence type="ECO:0000256" key="8">
    <source>
        <dbReference type="ARBA" id="ARBA00023136"/>
    </source>
</evidence>
<keyword evidence="8 9" id="KW-0472">Membrane</keyword>
<dbReference type="PANTHER" id="PTHR28090">
    <property type="entry name" value="PROTEIN ROT1"/>
    <property type="match status" value="1"/>
</dbReference>
<evidence type="ECO:0000256" key="5">
    <source>
        <dbReference type="ARBA" id="ARBA00022729"/>
    </source>
</evidence>
<keyword evidence="7" id="KW-1133">Transmembrane helix</keyword>
<dbReference type="GeneID" id="28724730"/>
<keyword evidence="6 9" id="KW-0256">Endoplasmic reticulum</keyword>
<name>A0A0X8HU35_9SACH</name>
<gene>
    <name evidence="11" type="ORF">AW171_hschr53391</name>
</gene>
<dbReference type="GO" id="GO:0051082">
    <property type="term" value="F:unfolded protein binding"/>
    <property type="evidence" value="ECO:0007669"/>
    <property type="project" value="TreeGrafter"/>
</dbReference>
<dbReference type="PIRSF" id="PIRSF017290">
    <property type="entry name" value="ROT1_prd"/>
    <property type="match status" value="1"/>
</dbReference>
<dbReference type="InterPro" id="IPR019623">
    <property type="entry name" value="Rot1"/>
</dbReference>
<dbReference type="Proteomes" id="UP000243052">
    <property type="component" value="Chromosome v"/>
</dbReference>
<proteinExistence type="inferred from homology"/>
<keyword evidence="5 10" id="KW-0732">Signal</keyword>
<evidence type="ECO:0000256" key="3">
    <source>
        <dbReference type="ARBA" id="ARBA00017291"/>
    </source>
</evidence>
<dbReference type="STRING" id="45286.A0A0X8HU35"/>
<organism evidence="11 12">
    <name type="scientific">Eremothecium sinecaudum</name>
    <dbReference type="NCBI Taxonomy" id="45286"/>
    <lineage>
        <taxon>Eukaryota</taxon>
        <taxon>Fungi</taxon>
        <taxon>Dikarya</taxon>
        <taxon>Ascomycota</taxon>
        <taxon>Saccharomycotina</taxon>
        <taxon>Saccharomycetes</taxon>
        <taxon>Saccharomycetales</taxon>
        <taxon>Saccharomycetaceae</taxon>
        <taxon>Eremothecium</taxon>
    </lineage>
</organism>
<evidence type="ECO:0000256" key="1">
    <source>
        <dbReference type="ARBA" id="ARBA00004115"/>
    </source>
</evidence>
<keyword evidence="4" id="KW-0812">Transmembrane</keyword>
<sequence>MIMVPFNIPAILVFCTFLTCSWAEVQSGKDLHGTWSSKSNQVFTGPGFFDPVDELLIEPSLPGISYSFTEDGFYEEAAYRVSGNPRNPSCPVAVLTFQHGKYTILQNGSMVLKPFSVDGRQLVSDPCNDKGKSQYVRYSHDTLFERFTVELDDYHGKQKLQLYAFDGSPLQPLYLAFKPPQMLPTVTLRPTAARGIEITTTNSPKRSLRDTVKRSLENKYKTNAVKKQSVFNSEFYWWCGAALIGVGSLAFFTI</sequence>
<dbReference type="AlphaFoldDB" id="A0A0X8HU35"/>
<comment type="function">
    <text evidence="9">Required for normal levels of the cell wall 1,6-beta-glucan. Involved in a protein folding machinery chaperoning proteins acting in various physiological processes including cell wall synthesis and lysis of autophagic bodies.</text>
</comment>
<evidence type="ECO:0000256" key="10">
    <source>
        <dbReference type="SAM" id="SignalP"/>
    </source>
</evidence>
<evidence type="ECO:0000256" key="9">
    <source>
        <dbReference type="PIRNR" id="PIRNR017290"/>
    </source>
</evidence>
<dbReference type="Pfam" id="PF10681">
    <property type="entry name" value="Rot1"/>
    <property type="match status" value="1"/>
</dbReference>
<dbReference type="EMBL" id="CP014245">
    <property type="protein sequence ID" value="AMD21440.1"/>
    <property type="molecule type" value="Genomic_DNA"/>
</dbReference>
<accession>A0A0X8HU35</accession>
<dbReference type="GO" id="GO:0007118">
    <property type="term" value="P:budding cell apical bud growth"/>
    <property type="evidence" value="ECO:0007669"/>
    <property type="project" value="TreeGrafter"/>
</dbReference>
<dbReference type="GO" id="GO:0006458">
    <property type="term" value="P:'de novo' protein folding"/>
    <property type="evidence" value="ECO:0007669"/>
    <property type="project" value="InterPro"/>
</dbReference>
<dbReference type="PANTHER" id="PTHR28090:SF1">
    <property type="entry name" value="PROTEIN ROT1"/>
    <property type="match status" value="1"/>
</dbReference>
<feature type="signal peptide" evidence="10">
    <location>
        <begin position="1"/>
        <end position="23"/>
    </location>
</feature>
<reference evidence="11 12" key="1">
    <citation type="submission" date="2016-01" db="EMBL/GenBank/DDBJ databases">
        <title>Genome sequence of the yeast Holleya sinecauda.</title>
        <authorList>
            <person name="Dietrich F.S."/>
        </authorList>
    </citation>
    <scope>NUCLEOTIDE SEQUENCE [LARGE SCALE GENOMIC DNA]</scope>
    <source>
        <strain evidence="11 12">ATCC 58844</strain>
    </source>
</reference>